<dbReference type="Gene3D" id="1.10.510.10">
    <property type="entry name" value="Transferase(Phosphotransferase) domain 1"/>
    <property type="match status" value="1"/>
</dbReference>
<feature type="transmembrane region" description="Helical" evidence="2">
    <location>
        <begin position="478"/>
        <end position="497"/>
    </location>
</feature>
<feature type="domain" description="ABC1 atypical kinase-like" evidence="3">
    <location>
        <begin position="75"/>
        <end position="317"/>
    </location>
</feature>
<comment type="similarity">
    <text evidence="1">Belongs to the protein kinase superfamily. ADCK protein kinase family.</text>
</comment>
<evidence type="ECO:0000313" key="5">
    <source>
        <dbReference type="Proteomes" id="UP001224418"/>
    </source>
</evidence>
<accession>A0ABU0JY15</accession>
<dbReference type="PANTHER" id="PTHR10566">
    <property type="entry name" value="CHAPERONE-ACTIVITY OF BC1 COMPLEX CABC1 -RELATED"/>
    <property type="match status" value="1"/>
</dbReference>
<keyword evidence="2" id="KW-0812">Transmembrane</keyword>
<dbReference type="InterPro" id="IPR004147">
    <property type="entry name" value="ABC1_dom"/>
</dbReference>
<dbReference type="EMBL" id="JAUSWN010000039">
    <property type="protein sequence ID" value="MDQ0480984.1"/>
    <property type="molecule type" value="Genomic_DNA"/>
</dbReference>
<keyword evidence="5" id="KW-1185">Reference proteome</keyword>
<dbReference type="InterPro" id="IPR050154">
    <property type="entry name" value="UbiB_kinase"/>
</dbReference>
<dbReference type="RefSeq" id="WP_307357349.1">
    <property type="nucleotide sequence ID" value="NZ_BAAACJ010000023.1"/>
</dbReference>
<name>A0ABU0JY15_HATLI</name>
<organism evidence="4 5">
    <name type="scientific">Hathewaya limosa</name>
    <name type="common">Clostridium limosum</name>
    <dbReference type="NCBI Taxonomy" id="1536"/>
    <lineage>
        <taxon>Bacteria</taxon>
        <taxon>Bacillati</taxon>
        <taxon>Bacillota</taxon>
        <taxon>Clostridia</taxon>
        <taxon>Eubacteriales</taxon>
        <taxon>Clostridiaceae</taxon>
        <taxon>Hathewaya</taxon>
    </lineage>
</organism>
<comment type="caution">
    <text evidence="4">The sequence shown here is derived from an EMBL/GenBank/DDBJ whole genome shotgun (WGS) entry which is preliminary data.</text>
</comment>
<feature type="transmembrane region" description="Helical" evidence="2">
    <location>
        <begin position="503"/>
        <end position="526"/>
    </location>
</feature>
<dbReference type="Pfam" id="PF03109">
    <property type="entry name" value="ABC1"/>
    <property type="match status" value="1"/>
</dbReference>
<reference evidence="4 5" key="1">
    <citation type="submission" date="2023-07" db="EMBL/GenBank/DDBJ databases">
        <title>Genomic Encyclopedia of Type Strains, Phase IV (KMG-IV): sequencing the most valuable type-strain genomes for metagenomic binning, comparative biology and taxonomic classification.</title>
        <authorList>
            <person name="Goeker M."/>
        </authorList>
    </citation>
    <scope>NUCLEOTIDE SEQUENCE [LARGE SCALE GENOMIC DNA]</scope>
    <source>
        <strain evidence="4 5">DSM 1400</strain>
    </source>
</reference>
<keyword evidence="2" id="KW-0472">Membrane</keyword>
<keyword evidence="2" id="KW-1133">Transmembrane helix</keyword>
<dbReference type="CDD" id="cd05121">
    <property type="entry name" value="ABC1_ADCK3-like"/>
    <property type="match status" value="1"/>
</dbReference>
<protein>
    <submittedName>
        <fullName evidence="4">Ubiquinone biosynthesis protein</fullName>
    </submittedName>
</protein>
<evidence type="ECO:0000256" key="2">
    <source>
        <dbReference type="SAM" id="Phobius"/>
    </source>
</evidence>
<dbReference type="SUPFAM" id="SSF56112">
    <property type="entry name" value="Protein kinase-like (PK-like)"/>
    <property type="match status" value="1"/>
</dbReference>
<dbReference type="InterPro" id="IPR011009">
    <property type="entry name" value="Kinase-like_dom_sf"/>
</dbReference>
<proteinExistence type="inferred from homology"/>
<evidence type="ECO:0000259" key="3">
    <source>
        <dbReference type="Pfam" id="PF03109"/>
    </source>
</evidence>
<evidence type="ECO:0000256" key="1">
    <source>
        <dbReference type="ARBA" id="ARBA00009670"/>
    </source>
</evidence>
<sequence length="534" mass="61027">MYKNSVQRFKEIVKILAHYGFGSVVDKKIKRQDESSPKNLRKAFEELGPTFIKIGQILSTRPDILPDPYIDELSKLQNNVPAECFEAINNVFENTFNISIKKAFKSFDEKPLASASIAQVHKATLFSGENVIVKIQRPNIKKQMNMDIEILSKIFSLAKSKLSDFIIDPQEALEELRYSTELELDFTNEVKNMKKFREFNKECNYVYSPNIVENFSSNKVITMEMIDGFNINNFSKLREYNYDREDIGKKLILSFFKQVFEDNFFHADPHPGNLLIYNGKICFIDFGLMGSLSKSLQEALNELIMAIVYEDIHKIISIIMSIGIKTGYVDRNNLYEDIDYILSAYMSTSLKNIKMSDLIQEILKCAKDNNLKFPKDLTMLIRSLVIVEGVAVKISPDINIMSIAKPYVKSKNKTSLFSDFNLDNSLIRTRTFIKDTSRMPTKFVELSDSFLNGRAKLQLKIHGLEKSIRSLNRMVNRIVFALIIASMIISSSIILVYNIGPKILNISILGISGYLLAAFMGLWLLISIIRSGKL</sequence>
<gene>
    <name evidence="4" type="ORF">QOZ93_002737</name>
</gene>
<dbReference type="Proteomes" id="UP001224418">
    <property type="component" value="Unassembled WGS sequence"/>
</dbReference>
<keyword evidence="4" id="KW-0830">Ubiquinone</keyword>
<evidence type="ECO:0000313" key="4">
    <source>
        <dbReference type="EMBL" id="MDQ0480984.1"/>
    </source>
</evidence>
<dbReference type="PANTHER" id="PTHR10566:SF113">
    <property type="entry name" value="PROTEIN ACTIVITY OF BC1 COMPLEX KINASE 7, CHLOROPLASTIC"/>
    <property type="match status" value="1"/>
</dbReference>